<gene>
    <name evidence="1" type="ORF">GCM10011312_02470</name>
</gene>
<sequence>MEKATPKATSPFGKIICATVGHNYKETKKINDVISEYRCSCCGHEVTDNVNGLIEALTPKMKEINSCLSAFIQKKMRRASYSEVS</sequence>
<accession>A0A8J2V629</accession>
<dbReference type="EMBL" id="BMGK01000001">
    <property type="protein sequence ID" value="GGD81610.1"/>
    <property type="molecule type" value="Genomic_DNA"/>
</dbReference>
<dbReference type="AlphaFoldDB" id="A0A8J2V629"/>
<keyword evidence="2" id="KW-1185">Reference proteome</keyword>
<evidence type="ECO:0000313" key="2">
    <source>
        <dbReference type="Proteomes" id="UP000652231"/>
    </source>
</evidence>
<dbReference type="Proteomes" id="UP000652231">
    <property type="component" value="Unassembled WGS sequence"/>
</dbReference>
<evidence type="ECO:0000313" key="1">
    <source>
        <dbReference type="EMBL" id="GGD81610.1"/>
    </source>
</evidence>
<protein>
    <submittedName>
        <fullName evidence="1">Uncharacterized protein</fullName>
    </submittedName>
</protein>
<dbReference type="RefSeq" id="WP_188438658.1">
    <property type="nucleotide sequence ID" value="NZ_BMGK01000001.1"/>
</dbReference>
<proteinExistence type="predicted"/>
<reference evidence="1" key="2">
    <citation type="submission" date="2020-09" db="EMBL/GenBank/DDBJ databases">
        <authorList>
            <person name="Sun Q."/>
            <person name="Zhou Y."/>
        </authorList>
    </citation>
    <scope>NUCLEOTIDE SEQUENCE</scope>
    <source>
        <strain evidence="1">CGMCC 1.12924</strain>
    </source>
</reference>
<name>A0A8J2V629_9FLAO</name>
<organism evidence="1 2">
    <name type="scientific">Planktosalinus lacus</name>
    <dbReference type="NCBI Taxonomy" id="1526573"/>
    <lineage>
        <taxon>Bacteria</taxon>
        <taxon>Pseudomonadati</taxon>
        <taxon>Bacteroidota</taxon>
        <taxon>Flavobacteriia</taxon>
        <taxon>Flavobacteriales</taxon>
        <taxon>Flavobacteriaceae</taxon>
        <taxon>Planktosalinus</taxon>
    </lineage>
</organism>
<reference evidence="1" key="1">
    <citation type="journal article" date="2014" name="Int. J. Syst. Evol. Microbiol.">
        <title>Complete genome sequence of Corynebacterium casei LMG S-19264T (=DSM 44701T), isolated from a smear-ripened cheese.</title>
        <authorList>
            <consortium name="US DOE Joint Genome Institute (JGI-PGF)"/>
            <person name="Walter F."/>
            <person name="Albersmeier A."/>
            <person name="Kalinowski J."/>
            <person name="Ruckert C."/>
        </authorList>
    </citation>
    <scope>NUCLEOTIDE SEQUENCE</scope>
    <source>
        <strain evidence="1">CGMCC 1.12924</strain>
    </source>
</reference>
<comment type="caution">
    <text evidence="1">The sequence shown here is derived from an EMBL/GenBank/DDBJ whole genome shotgun (WGS) entry which is preliminary data.</text>
</comment>